<reference evidence="4" key="1">
    <citation type="submission" date="2023-03" db="EMBL/GenBank/DDBJ databases">
        <title>MT1 and MT2 Draft Genomes of Novel Species.</title>
        <authorList>
            <person name="Venkateswaran K."/>
        </authorList>
    </citation>
    <scope>NUCLEOTIDE SEQUENCE</scope>
    <source>
        <strain evidence="4">F6_3S_P_2</strain>
    </source>
</reference>
<dbReference type="EMBL" id="JAROCC010000020">
    <property type="protein sequence ID" value="MDN4609108.1"/>
    <property type="molecule type" value="Genomic_DNA"/>
</dbReference>
<evidence type="ECO:0000313" key="4">
    <source>
        <dbReference type="EMBL" id="MDN4609108.1"/>
    </source>
</evidence>
<dbReference type="InterPro" id="IPR002508">
    <property type="entry name" value="MurNAc-LAA_cat"/>
</dbReference>
<dbReference type="InterPro" id="IPR050695">
    <property type="entry name" value="N-acetylmuramoyl_amidase_3"/>
</dbReference>
<evidence type="ECO:0000256" key="2">
    <source>
        <dbReference type="SAM" id="MobiDB-lite"/>
    </source>
</evidence>
<dbReference type="Proteomes" id="UP001175097">
    <property type="component" value="Unassembled WGS sequence"/>
</dbReference>
<dbReference type="PANTHER" id="PTHR30404">
    <property type="entry name" value="N-ACETYLMURAMOYL-L-ALANINE AMIDASE"/>
    <property type="match status" value="1"/>
</dbReference>
<evidence type="ECO:0000256" key="1">
    <source>
        <dbReference type="ARBA" id="ARBA00022801"/>
    </source>
</evidence>
<sequence>MVKIALDAGHGKHTPGKRTPDDEREWSFNDKVLRACAAKLQTYQDVEVLRLDDSSGKADVLLKDRTDRANEWKADVLVSIHHNASTGKWHGGGGVETYVFPSASTTAKDIAKRIHPRIVNAMGLRDRGIKTADFHMLRESQMPAVLTEGGFMDSTVDIHSLRSDVLLKKQGEAIAEGLALHFKLVPKKEDVKVASEDKEKNARADASFQAGQDFVKAAKISDGTYPRRQITRQEFWAMLERYDRYLNSQQK</sequence>
<dbReference type="SMART" id="SM00646">
    <property type="entry name" value="Ami_3"/>
    <property type="match status" value="1"/>
</dbReference>
<accession>A0ABT8JVB2</accession>
<dbReference type="CDD" id="cd02696">
    <property type="entry name" value="MurNAc-LAA"/>
    <property type="match status" value="1"/>
</dbReference>
<name>A0ABT8JVB2_9BACL</name>
<dbReference type="SUPFAM" id="SSF53187">
    <property type="entry name" value="Zn-dependent exopeptidases"/>
    <property type="match status" value="1"/>
</dbReference>
<dbReference type="PANTHER" id="PTHR30404:SF0">
    <property type="entry name" value="N-ACETYLMURAMOYL-L-ALANINE AMIDASE AMIC"/>
    <property type="match status" value="1"/>
</dbReference>
<dbReference type="RefSeq" id="WP_301245684.1">
    <property type="nucleotide sequence ID" value="NZ_JAROCC010000020.1"/>
</dbReference>
<evidence type="ECO:0000313" key="5">
    <source>
        <dbReference type="Proteomes" id="UP001175097"/>
    </source>
</evidence>
<gene>
    <name evidence="4" type="ORF">P5G49_16725</name>
</gene>
<keyword evidence="1" id="KW-0378">Hydrolase</keyword>
<dbReference type="Pfam" id="PF01520">
    <property type="entry name" value="Amidase_3"/>
    <property type="match status" value="1"/>
</dbReference>
<feature type="domain" description="MurNAc-LAA" evidence="3">
    <location>
        <begin position="66"/>
        <end position="179"/>
    </location>
</feature>
<evidence type="ECO:0000259" key="3">
    <source>
        <dbReference type="SMART" id="SM00646"/>
    </source>
</evidence>
<feature type="region of interest" description="Disordered" evidence="2">
    <location>
        <begin position="1"/>
        <end position="25"/>
    </location>
</feature>
<organism evidence="4 5">
    <name type="scientific">Sporosarcina highlanderae</name>
    <dbReference type="NCBI Taxonomy" id="3035916"/>
    <lineage>
        <taxon>Bacteria</taxon>
        <taxon>Bacillati</taxon>
        <taxon>Bacillota</taxon>
        <taxon>Bacilli</taxon>
        <taxon>Bacillales</taxon>
        <taxon>Caryophanaceae</taxon>
        <taxon>Sporosarcina</taxon>
    </lineage>
</organism>
<protein>
    <submittedName>
        <fullName evidence="4">N-acetylmuramoyl-L-alanine amidase</fullName>
    </submittedName>
</protein>
<dbReference type="Gene3D" id="3.40.630.40">
    <property type="entry name" value="Zn-dependent exopeptidases"/>
    <property type="match status" value="1"/>
</dbReference>
<proteinExistence type="predicted"/>
<keyword evidence="5" id="KW-1185">Reference proteome</keyword>
<comment type="caution">
    <text evidence="4">The sequence shown here is derived from an EMBL/GenBank/DDBJ whole genome shotgun (WGS) entry which is preliminary data.</text>
</comment>